<feature type="coiled-coil region" evidence="1">
    <location>
        <begin position="194"/>
        <end position="263"/>
    </location>
</feature>
<proteinExistence type="predicted"/>
<feature type="region of interest" description="Disordered" evidence="2">
    <location>
        <begin position="1576"/>
        <end position="1611"/>
    </location>
</feature>
<feature type="region of interest" description="Disordered" evidence="2">
    <location>
        <begin position="1035"/>
        <end position="1067"/>
    </location>
</feature>
<feature type="compositionally biased region" description="Acidic residues" evidence="2">
    <location>
        <begin position="842"/>
        <end position="851"/>
    </location>
</feature>
<evidence type="ECO:0000256" key="4">
    <source>
        <dbReference type="SAM" id="SignalP"/>
    </source>
</evidence>
<feature type="region of interest" description="Disordered" evidence="2">
    <location>
        <begin position="1328"/>
        <end position="1373"/>
    </location>
</feature>
<gene>
    <name evidence="5" type="ordered locus">VV1_1991</name>
</gene>
<dbReference type="CDD" id="cd00118">
    <property type="entry name" value="LysM"/>
    <property type="match status" value="1"/>
</dbReference>
<feature type="compositionally biased region" description="Acidic residues" evidence="2">
    <location>
        <begin position="870"/>
        <end position="892"/>
    </location>
</feature>
<feature type="transmembrane region" description="Helical" evidence="3">
    <location>
        <begin position="276"/>
        <end position="297"/>
    </location>
</feature>
<dbReference type="Gene3D" id="3.10.350.10">
    <property type="entry name" value="LysM domain"/>
    <property type="match status" value="1"/>
</dbReference>
<dbReference type="KEGG" id="vvu:VV1_1991"/>
<evidence type="ECO:0000313" key="6">
    <source>
        <dbReference type="Proteomes" id="UP000002275"/>
    </source>
</evidence>
<feature type="region of interest" description="Disordered" evidence="2">
    <location>
        <begin position="827"/>
        <end position="988"/>
    </location>
</feature>
<feature type="region of interest" description="Disordered" evidence="2">
    <location>
        <begin position="1492"/>
        <end position="1538"/>
    </location>
</feature>
<feature type="signal peptide" evidence="4">
    <location>
        <begin position="1"/>
        <end position="25"/>
    </location>
</feature>
<feature type="region of interest" description="Disordered" evidence="2">
    <location>
        <begin position="434"/>
        <end position="473"/>
    </location>
</feature>
<reference evidence="5 6" key="2">
    <citation type="journal article" date="2003" name="Infect. Immun.">
        <title>Characterization and pathogenic significance of Vibrio vulnificus antigens preferentially expressed in septicemic patients.</title>
        <authorList>
            <person name="Kim Y.R."/>
            <person name="Lee S.E."/>
            <person name="Kim C.M."/>
            <person name="Kim S.Y."/>
            <person name="Shin E.K."/>
            <person name="Shin D.H."/>
            <person name="Chung S.S."/>
            <person name="Choy H.E."/>
            <person name="Progulske-Fox A."/>
            <person name="Hillman J.D."/>
            <person name="Handfield M."/>
            <person name="Rhee J.H."/>
        </authorList>
    </citation>
    <scope>NUCLEOTIDE SEQUENCE [LARGE SCALE GENOMIC DNA]</scope>
    <source>
        <strain evidence="5 6">CMCP6</strain>
    </source>
</reference>
<evidence type="ECO:0000256" key="1">
    <source>
        <dbReference type="SAM" id="Coils"/>
    </source>
</evidence>
<feature type="region of interest" description="Disordered" evidence="2">
    <location>
        <begin position="1090"/>
        <end position="1114"/>
    </location>
</feature>
<feature type="compositionally biased region" description="Acidic residues" evidence="2">
    <location>
        <begin position="1629"/>
        <end position="1638"/>
    </location>
</feature>
<feature type="compositionally biased region" description="Low complexity" evidence="2">
    <location>
        <begin position="1092"/>
        <end position="1106"/>
    </location>
</feature>
<dbReference type="NCBIfam" id="TIGR03505">
    <property type="entry name" value="FimV_core"/>
    <property type="match status" value="1"/>
</dbReference>
<feature type="compositionally biased region" description="Low complexity" evidence="2">
    <location>
        <begin position="912"/>
        <end position="922"/>
    </location>
</feature>
<accession>A0A3Q0L4L9</accession>
<dbReference type="Proteomes" id="UP000002275">
    <property type="component" value="Chromosome I"/>
</dbReference>
<feature type="region of interest" description="Disordered" evidence="2">
    <location>
        <begin position="304"/>
        <end position="341"/>
    </location>
</feature>
<keyword evidence="4" id="KW-0732">Signal</keyword>
<keyword evidence="3" id="KW-0472">Membrane</keyword>
<feature type="compositionally biased region" description="Basic and acidic residues" evidence="2">
    <location>
        <begin position="964"/>
        <end position="975"/>
    </location>
</feature>
<feature type="compositionally biased region" description="Acidic residues" evidence="2">
    <location>
        <begin position="1647"/>
        <end position="1660"/>
    </location>
</feature>
<dbReference type="RefSeq" id="WP_011079888.1">
    <property type="nucleotide sequence ID" value="NC_004459.3"/>
</dbReference>
<evidence type="ECO:0000256" key="2">
    <source>
        <dbReference type="SAM" id="MobiDB-lite"/>
    </source>
</evidence>
<keyword evidence="1" id="KW-0175">Coiled coil</keyword>
<sequence length="1951" mass="212762">MRQIFKRLLAPLLLMTALPTSVSQADGIRLVGPTGEVQSSPSFSEQVERANSPLPVSDEPSRFYGPTSANETLWSIASKLRPANNVSVQQTLLAIYRLNPQAFENQNIHSLVPGSTLRVPSLAQVRSASTEQAVTVMKAHQDKLNATSRPIAPTPVTRPVKVTPATPAQAVSETVKVESPVDTTPVKAPDVPQVKTLEKQLEMSESELTALEEKNHNLRLMLAEVQSEVDGLKTELGDENRIRSEVEKLLAEEKAKLEEQQRMQPSAFDQFLSNGWMVAAAALIPGALIGLLIVMLLGRRKEAEPSASETQTEAPLTPPPMSDSDLDDLTDDLTLDDDLFSDSDDNSELLFDDTMGDDENDVFGDLDDSDLDFNLEGEDGEDPFASIGDDGDLDTDFDDFDSSNNGISVKGSDKALGLEEMERALDEVSPELEITDDEESDFDLSGENVGMSEDDLAELLASDEPTEDLGDSALDQSMLDDLFSNLGDDDEVDEFDLGLDEDSAAAPTENKQMSDAMSGTMASDEDIDQLLAQFDEPVIDESELETQSSLDELESLLESGADDTQDDLSTSLLDEMLEQASDDEVSLDPLDELEALAGLTDDEIEVSPTDTELLDELLEADEEESLDEFDPLSELEELAAFGQDEVVPELDENSTDLLDELLESAPESDESLEWPEEELATAEESDLFDELIGLDESDKAQEDDAAESFDFAAELDAALDSSEDFVELSVSEPAIEEVSAEVDSVDNTAIDELLDDVLPLEEASPEQDELTAEVEELVESIDSPMADDEFEPTEFNSSHFAEDLANVAPTLDPLLDAFPEDIEEVSTAEAELNTDPQNLQESLDDSTESLLEEAAPSESVLPTELLADLPLEEGESGDADDIDAQDDQDDDWLQAAIDEVESPRQSIDEYEPTTQTETAEQELLSDHEIATTAPELDVEESQEPQEEDWLQSAIDEVESPQIDSELHEVDSDERIASTSLATEVTEEALDGHPDDAMLSELDDTQAQDDELVDLIDDIAEPVSTDAEALLAQDIEDAQELEATATEMPLEEPVHETPTPNAVPNEFGTPVEEDWAEAETLFDGLVTDSELPQAQQEESLAGLAEAESTAEQDDSLDDLELLEFDEEDALEALADESAQEANAVLGEDAIGLDELALNEFGEDDELAVLADEPGFAEPSLESELEDIDLDELDFPEFGEEEALASLEEEPMLSEVELSESDLATPPIDETELLEQAESAVTDLGSIEFDESELPEFGEEDALSAMADGPSLADFELDEPVEEGEIDLADEVEFDELELPEFGEDEALAAMADEPSYDAPVVEEEVFAAEEPAVESDITSDDSALDEVLEPSEVATDNVESAEEQAQAETTDDVFDFDELELPEFGEDEALAAMADEPSYDAPVVEEEVFAAEEPAVESEVTSEESALDDVLEPSEVADDNVESAEEQAQAETTDDAFDFDELELPEFGEDEALAAMADEPSYDAPVVEEDAFATEEPAVESEITSDESALDEVLEPSEAATDNVESAEEQAQAETTDDAFDFDELELPVFGEDEALVAMADEPSYDAPLVEEEAFAAEEPAVESEVTSEESALDDVLEPSEAATDNVESAEEQVQAEITDDAFDVDELELPEFGEDEAAEAVASEPNIEPDAEPEAESDDFEIDDIELPEFGEEDAIVSVAEELEEAPITSEPEEQDYHFDSLELPSIEESGELNTVNKPHINPSSYEEQDALFDVFAQEAGFNIAEDEVLHSEFDEAAMADLLSEDALDDNFFPESPDDEMAASAGMDIEAMLEVGGDDWNGFKLPDNPSAEVTSDVPAEEREIWSSEEALRQPNIDEENWAEQDDFDPKKNQYMTIDELMAQVDGDEVEFEEEDLKLDVGLDEFPDVIGDISNVDVDENAEASGKLDLAKIYIEMNDAEGAIKLLEEAIVYGDDDVRREAKNLIDMINGR</sequence>
<feature type="chain" id="PRO_5018088251" evidence="4">
    <location>
        <begin position="26"/>
        <end position="1951"/>
    </location>
</feature>
<feature type="region of interest" description="Disordered" evidence="2">
    <location>
        <begin position="148"/>
        <end position="167"/>
    </location>
</feature>
<keyword evidence="3" id="KW-1133">Transmembrane helix</keyword>
<feature type="compositionally biased region" description="Acidic residues" evidence="2">
    <location>
        <begin position="434"/>
        <end position="444"/>
    </location>
</feature>
<feature type="compositionally biased region" description="Acidic residues" evidence="2">
    <location>
        <begin position="936"/>
        <end position="949"/>
    </location>
</feature>
<reference evidence="5 6" key="3">
    <citation type="journal article" date="2011" name="Mol. Syst. Biol.">
        <title>Integrative genome-scale metabolic analysis of Vibrio vulnificus for drug targeting and discovery.</title>
        <authorList>
            <person name="Kim H.U."/>
            <person name="Kim S.Y."/>
            <person name="Jeong H."/>
            <person name="Kim T.Y."/>
            <person name="Kim J.J."/>
            <person name="Choy H.E."/>
            <person name="Yi K.Y."/>
            <person name="Rhee J.H."/>
            <person name="Lee S.Y."/>
        </authorList>
    </citation>
    <scope>NUCLEOTIDE SEQUENCE [LARGE SCALE GENOMIC DNA]</scope>
    <source>
        <strain evidence="5 6">CMCP6</strain>
    </source>
</reference>
<dbReference type="InterPro" id="IPR038440">
    <property type="entry name" value="FimV_C_sf"/>
</dbReference>
<feature type="compositionally biased region" description="Acidic residues" evidence="2">
    <location>
        <begin position="1402"/>
        <end position="1444"/>
    </location>
</feature>
<feature type="compositionally biased region" description="Polar residues" evidence="2">
    <location>
        <begin position="509"/>
        <end position="521"/>
    </location>
</feature>
<reference evidence="6" key="1">
    <citation type="submission" date="2002-12" db="EMBL/GenBank/DDBJ databases">
        <title>Complete genome sequence of Vibrio vulnificus CMCP6.</title>
        <authorList>
            <person name="Rhee J.H."/>
            <person name="Kim S.Y."/>
            <person name="Chung S.S."/>
            <person name="Kim J.J."/>
            <person name="Moon Y.H."/>
            <person name="Jeong H."/>
            <person name="Choy H.E."/>
        </authorList>
    </citation>
    <scope>NUCLEOTIDE SEQUENCE [LARGE SCALE GENOMIC DNA]</scope>
    <source>
        <strain evidence="6">CMCP6</strain>
    </source>
</reference>
<protein>
    <submittedName>
        <fullName evidence="5">AAA ATPase</fullName>
    </submittedName>
</protein>
<feature type="region of interest" description="Disordered" evidence="2">
    <location>
        <begin position="1629"/>
        <end position="1660"/>
    </location>
</feature>
<evidence type="ECO:0000256" key="3">
    <source>
        <dbReference type="SAM" id="Phobius"/>
    </source>
</evidence>
<evidence type="ECO:0000313" key="5">
    <source>
        <dbReference type="EMBL" id="AAO10389.1"/>
    </source>
</evidence>
<dbReference type="InterPro" id="IPR018392">
    <property type="entry name" value="LysM"/>
</dbReference>
<organism evidence="5 6">
    <name type="scientific">Vibrio vulnificus (strain CMCP6)</name>
    <dbReference type="NCBI Taxonomy" id="216895"/>
    <lineage>
        <taxon>Bacteria</taxon>
        <taxon>Pseudomonadati</taxon>
        <taxon>Pseudomonadota</taxon>
        <taxon>Gammaproteobacteria</taxon>
        <taxon>Vibrionales</taxon>
        <taxon>Vibrionaceae</taxon>
        <taxon>Vibrio</taxon>
    </lineage>
</organism>
<keyword evidence="3" id="KW-0812">Transmembrane</keyword>
<feature type="region of interest" description="Disordered" evidence="2">
    <location>
        <begin position="499"/>
        <end position="525"/>
    </location>
</feature>
<feature type="compositionally biased region" description="Acidic residues" evidence="2">
    <location>
        <begin position="1576"/>
        <end position="1597"/>
    </location>
</feature>
<dbReference type="Gene3D" id="1.20.58.2200">
    <property type="match status" value="1"/>
</dbReference>
<feature type="region of interest" description="Disordered" evidence="2">
    <location>
        <begin position="350"/>
        <end position="369"/>
    </location>
</feature>
<dbReference type="EMBL" id="AE016795">
    <property type="protein sequence ID" value="AAO10389.1"/>
    <property type="molecule type" value="Genomic_DNA"/>
</dbReference>
<feature type="compositionally biased region" description="Low complexity" evidence="2">
    <location>
        <begin position="154"/>
        <end position="167"/>
    </location>
</feature>
<dbReference type="InterPro" id="IPR020012">
    <property type="entry name" value="LysM_FimV"/>
</dbReference>
<feature type="compositionally biased region" description="Acidic residues" evidence="2">
    <location>
        <begin position="1328"/>
        <end position="1348"/>
    </location>
</feature>
<dbReference type="InterPro" id="IPR020011">
    <property type="entry name" value="FimV_C"/>
</dbReference>
<name>A0A3Q0L4L9_VIBVU</name>
<feature type="compositionally biased region" description="Acidic residues" evidence="2">
    <location>
        <begin position="324"/>
        <end position="341"/>
    </location>
</feature>
<feature type="compositionally biased region" description="Acidic residues" evidence="2">
    <location>
        <begin position="1492"/>
        <end position="1514"/>
    </location>
</feature>
<feature type="region of interest" description="Disordered" evidence="2">
    <location>
        <begin position="1386"/>
        <end position="1459"/>
    </location>
</feature>
<dbReference type="InterPro" id="IPR036779">
    <property type="entry name" value="LysM_dom_sf"/>
</dbReference>
<dbReference type="NCBIfam" id="TIGR03504">
    <property type="entry name" value="FimV_Cterm"/>
    <property type="match status" value="1"/>
</dbReference>